<organism evidence="3 4">
    <name type="scientific">Platanthera guangdongensis</name>
    <dbReference type="NCBI Taxonomy" id="2320717"/>
    <lineage>
        <taxon>Eukaryota</taxon>
        <taxon>Viridiplantae</taxon>
        <taxon>Streptophyta</taxon>
        <taxon>Embryophyta</taxon>
        <taxon>Tracheophyta</taxon>
        <taxon>Spermatophyta</taxon>
        <taxon>Magnoliopsida</taxon>
        <taxon>Liliopsida</taxon>
        <taxon>Asparagales</taxon>
        <taxon>Orchidaceae</taxon>
        <taxon>Orchidoideae</taxon>
        <taxon>Orchideae</taxon>
        <taxon>Orchidinae</taxon>
        <taxon>Platanthera</taxon>
    </lineage>
</organism>
<sequence length="118" mass="13656">MDGEKTQKMKNNSKKEKEKKKMDRDLKRFIKKEIIRSEGRILNEEISARFGVEARNEKNCHLKKLEKASENLQLFKAEILEYDDLLAAIHGCEVVFHVASHVPSAQVLNRQANFSIDS</sequence>
<evidence type="ECO:0000256" key="1">
    <source>
        <dbReference type="SAM" id="Coils"/>
    </source>
</evidence>
<name>A0ABR2LSZ3_9ASPA</name>
<dbReference type="Gene3D" id="3.40.50.720">
    <property type="entry name" value="NAD(P)-binding Rossmann-like Domain"/>
    <property type="match status" value="1"/>
</dbReference>
<accession>A0ABR2LSZ3</accession>
<keyword evidence="4" id="KW-1185">Reference proteome</keyword>
<protein>
    <recommendedName>
        <fullName evidence="5">3-beta hydroxysteroid dehydrogenase/isomerase domain-containing protein</fullName>
    </recommendedName>
</protein>
<evidence type="ECO:0000256" key="2">
    <source>
        <dbReference type="SAM" id="MobiDB-lite"/>
    </source>
</evidence>
<dbReference type="Proteomes" id="UP001412067">
    <property type="component" value="Unassembled WGS sequence"/>
</dbReference>
<feature type="coiled-coil region" evidence="1">
    <location>
        <begin position="58"/>
        <end position="85"/>
    </location>
</feature>
<proteinExistence type="predicted"/>
<gene>
    <name evidence="3" type="ORF">KSP40_PGU007254</name>
</gene>
<dbReference type="EMBL" id="JBBWWR010000015">
    <property type="protein sequence ID" value="KAK8950024.1"/>
    <property type="molecule type" value="Genomic_DNA"/>
</dbReference>
<keyword evidence="1" id="KW-0175">Coiled coil</keyword>
<reference evidence="3 4" key="1">
    <citation type="journal article" date="2022" name="Nat. Plants">
        <title>Genomes of leafy and leafless Platanthera orchids illuminate the evolution of mycoheterotrophy.</title>
        <authorList>
            <person name="Li M.H."/>
            <person name="Liu K.W."/>
            <person name="Li Z."/>
            <person name="Lu H.C."/>
            <person name="Ye Q.L."/>
            <person name="Zhang D."/>
            <person name="Wang J.Y."/>
            <person name="Li Y.F."/>
            <person name="Zhong Z.M."/>
            <person name="Liu X."/>
            <person name="Yu X."/>
            <person name="Liu D.K."/>
            <person name="Tu X.D."/>
            <person name="Liu B."/>
            <person name="Hao Y."/>
            <person name="Liao X.Y."/>
            <person name="Jiang Y.T."/>
            <person name="Sun W.H."/>
            <person name="Chen J."/>
            <person name="Chen Y.Q."/>
            <person name="Ai Y."/>
            <person name="Zhai J.W."/>
            <person name="Wu S.S."/>
            <person name="Zhou Z."/>
            <person name="Hsiao Y.Y."/>
            <person name="Wu W.L."/>
            <person name="Chen Y.Y."/>
            <person name="Lin Y.F."/>
            <person name="Hsu J.L."/>
            <person name="Li C.Y."/>
            <person name="Wang Z.W."/>
            <person name="Zhao X."/>
            <person name="Zhong W.Y."/>
            <person name="Ma X.K."/>
            <person name="Ma L."/>
            <person name="Huang J."/>
            <person name="Chen G.Z."/>
            <person name="Huang M.Z."/>
            <person name="Huang L."/>
            <person name="Peng D.H."/>
            <person name="Luo Y.B."/>
            <person name="Zou S.Q."/>
            <person name="Chen S.P."/>
            <person name="Lan S."/>
            <person name="Tsai W.C."/>
            <person name="Van de Peer Y."/>
            <person name="Liu Z.J."/>
        </authorList>
    </citation>
    <scope>NUCLEOTIDE SEQUENCE [LARGE SCALE GENOMIC DNA]</scope>
    <source>
        <strain evidence="3">Lor288</strain>
    </source>
</reference>
<feature type="region of interest" description="Disordered" evidence="2">
    <location>
        <begin position="1"/>
        <end position="23"/>
    </location>
</feature>
<evidence type="ECO:0008006" key="5">
    <source>
        <dbReference type="Google" id="ProtNLM"/>
    </source>
</evidence>
<evidence type="ECO:0000313" key="4">
    <source>
        <dbReference type="Proteomes" id="UP001412067"/>
    </source>
</evidence>
<evidence type="ECO:0000313" key="3">
    <source>
        <dbReference type="EMBL" id="KAK8950024.1"/>
    </source>
</evidence>
<comment type="caution">
    <text evidence="3">The sequence shown here is derived from an EMBL/GenBank/DDBJ whole genome shotgun (WGS) entry which is preliminary data.</text>
</comment>